<protein>
    <submittedName>
        <fullName evidence="2">Uncharacterized protein LOC119642467 isoform X1</fullName>
    </submittedName>
</protein>
<name>A0A9C5ZJ30_9MUSC</name>
<dbReference type="AlphaFoldDB" id="A0A9C5ZJ30"/>
<dbReference type="Proteomes" id="UP000092443">
    <property type="component" value="Unplaced"/>
</dbReference>
<sequence>MFCLFCSVYLNDKIVNFLIGWYDSTKRYVRSYQLIDLFLLALGTIRNAKITKRERSMCFTKTNFIVKKMADRAAKNAASAPLIMDDVIEKLDLQRYIGRKFEEKLRKEIYNTPISSTLLLALN</sequence>
<evidence type="ECO:0000313" key="2">
    <source>
        <dbReference type="RefSeq" id="XP_037897549.1"/>
    </source>
</evidence>
<dbReference type="KEGG" id="gfs:119642467"/>
<evidence type="ECO:0000313" key="1">
    <source>
        <dbReference type="Proteomes" id="UP000092443"/>
    </source>
</evidence>
<keyword evidence="1" id="KW-1185">Reference proteome</keyword>
<gene>
    <name evidence="2" type="primary">LOC119642467</name>
</gene>
<dbReference type="RefSeq" id="XP_037897549.1">
    <property type="nucleotide sequence ID" value="XM_038041621.1"/>
</dbReference>
<accession>A0A9C5ZJ30</accession>
<reference evidence="2" key="1">
    <citation type="submission" date="2025-08" db="UniProtKB">
        <authorList>
            <consortium name="RefSeq"/>
        </authorList>
    </citation>
    <scope>IDENTIFICATION</scope>
    <source>
        <tissue evidence="2">Whole body pupa</tissue>
    </source>
</reference>
<proteinExistence type="predicted"/>
<dbReference type="GeneID" id="119642467"/>
<organism evidence="1 2">
    <name type="scientific">Glossina fuscipes</name>
    <dbReference type="NCBI Taxonomy" id="7396"/>
    <lineage>
        <taxon>Eukaryota</taxon>
        <taxon>Metazoa</taxon>
        <taxon>Ecdysozoa</taxon>
        <taxon>Arthropoda</taxon>
        <taxon>Hexapoda</taxon>
        <taxon>Insecta</taxon>
        <taxon>Pterygota</taxon>
        <taxon>Neoptera</taxon>
        <taxon>Endopterygota</taxon>
        <taxon>Diptera</taxon>
        <taxon>Brachycera</taxon>
        <taxon>Muscomorpha</taxon>
        <taxon>Hippoboscoidea</taxon>
        <taxon>Glossinidae</taxon>
        <taxon>Glossina</taxon>
    </lineage>
</organism>